<organism evidence="2 3">
    <name type="scientific">Aspergillus niger ATCC 13496</name>
    <dbReference type="NCBI Taxonomy" id="1353008"/>
    <lineage>
        <taxon>Eukaryota</taxon>
        <taxon>Fungi</taxon>
        <taxon>Dikarya</taxon>
        <taxon>Ascomycota</taxon>
        <taxon>Pezizomycotina</taxon>
        <taxon>Eurotiomycetes</taxon>
        <taxon>Eurotiomycetidae</taxon>
        <taxon>Eurotiales</taxon>
        <taxon>Aspergillaceae</taxon>
        <taxon>Aspergillus</taxon>
        <taxon>Aspergillus subgen. Circumdati</taxon>
    </lineage>
</organism>
<reference evidence="2 3" key="1">
    <citation type="submission" date="2018-07" db="EMBL/GenBank/DDBJ databases">
        <title>Section-level genome sequencing of Aspergillus section Nigri to investigate inter- and intra-species variation.</title>
        <authorList>
            <consortium name="DOE Joint Genome Institute"/>
            <person name="Vesth T.C."/>
            <person name="Nybo J.L."/>
            <person name="Theobald S."/>
            <person name="Frisvad J.C."/>
            <person name="Larsen T.O."/>
            <person name="Nielsen K.F."/>
            <person name="Hoof J.B."/>
            <person name="Brandl J."/>
            <person name="Salamov A."/>
            <person name="Riley R."/>
            <person name="Gladden J.M."/>
            <person name="Phatale P."/>
            <person name="Nielsen M.T."/>
            <person name="Lyhne E.K."/>
            <person name="Kogle M.E."/>
            <person name="Strasser K."/>
            <person name="McDonnell E."/>
            <person name="Barry K."/>
            <person name="Clum A."/>
            <person name="Chen C."/>
            <person name="Nolan M."/>
            <person name="Sandor L."/>
            <person name="Kuo A."/>
            <person name="Lipzen A."/>
            <person name="Hainaut M."/>
            <person name="Drula E."/>
            <person name="Tsang A."/>
            <person name="Magnuson J.K."/>
            <person name="Henrissat B."/>
            <person name="Wiebenga A."/>
            <person name="Simmons B.A."/>
            <person name="Makela M.R."/>
            <person name="De vries R.P."/>
            <person name="Grigoriev I.V."/>
            <person name="Mortensen U.H."/>
            <person name="Baker S.E."/>
            <person name="Andersen M.R."/>
        </authorList>
    </citation>
    <scope>NUCLEOTIDE SEQUENCE [LARGE SCALE GENOMIC DNA]</scope>
    <source>
        <strain evidence="2 3">ATCC 13496</strain>
    </source>
</reference>
<dbReference type="AlphaFoldDB" id="A0A370BYY7"/>
<gene>
    <name evidence="2" type="ORF">M747DRAFT_75321</name>
</gene>
<dbReference type="Proteomes" id="UP000253845">
    <property type="component" value="Unassembled WGS sequence"/>
</dbReference>
<evidence type="ECO:0000256" key="1">
    <source>
        <dbReference type="SAM" id="SignalP"/>
    </source>
</evidence>
<sequence length="176" mass="19480">MLAALLLTTLTAAAAATNSRLTQLLSLVSLSLSLSLPPPPLPLPLYLHLILFLPSSFPSPLPLSLLLSSPSLSFGLIFLSNPPPSFLSSLLIIPSGRRSRLLVSITWLICHSLSVRYRFALVCPFWNYHVQENRISNSLVGETILVFSFPFFSELSANSISLFFQFRTELPPLFCY</sequence>
<dbReference type="VEuPathDB" id="FungiDB:M747DRAFT_75321"/>
<evidence type="ECO:0000313" key="2">
    <source>
        <dbReference type="EMBL" id="RDH18341.1"/>
    </source>
</evidence>
<evidence type="ECO:0000313" key="3">
    <source>
        <dbReference type="Proteomes" id="UP000253845"/>
    </source>
</evidence>
<feature type="signal peptide" evidence="1">
    <location>
        <begin position="1"/>
        <end position="16"/>
    </location>
</feature>
<protein>
    <submittedName>
        <fullName evidence="2">Uncharacterized protein</fullName>
    </submittedName>
</protein>
<feature type="chain" id="PRO_5016868358" evidence="1">
    <location>
        <begin position="17"/>
        <end position="176"/>
    </location>
</feature>
<dbReference type="EMBL" id="KZ851924">
    <property type="protein sequence ID" value="RDH18341.1"/>
    <property type="molecule type" value="Genomic_DNA"/>
</dbReference>
<accession>A0A370BYY7</accession>
<keyword evidence="1" id="KW-0732">Signal</keyword>
<name>A0A370BYY7_ASPNG</name>
<proteinExistence type="predicted"/>